<sequence length="644" mass="70759">MLKINRSCVDTRTCSTQRQDTRKRGRKTRNLHLNEAYSRLNDLIEDGLSEESASKLTSSIVSLVSFDGEKIYSQSTGIVVENDQFSASFLTSKDLIRKKSAFVPGLQIKVYLPNREVVNGLVQYYSAKWRMVVVTTKPSPHLVTACLGNIMQAESSSGLFAITCCYKTGNLLVTTGTLASSPSGLEGIMQSTCQISVDGSGGPLVSPDGNIVGMNLCTEESTTPFIPTDQIYDCLRKLAIRTYLENFTPLSSSSEGISSLDTIIGSSSEGSENKNQDANVEWCDLSQELASKLSPSIVSLASFDGGETLHSECTGMVIDSESCSASFLTTGSLFGSLDPELWSKVVIKVRLPNDEVVHGWLDYYMSKNNIAVVTTDSLLVPYFHLRVACLDNNVRVESAAGVLAVRRYFDSGKLVYTGGSLTGGIQNKELNSSLTGGIQNKELNFSTCKINEVASGGPLVDRDGNIVGMNYYGGETTPFLPSNLIVEQLGPEIYRASSKQDHCCTNEIQESSTPCSNDPKELTDNELECILAPWIASPGKFDEFEVRANEMLRTAGYPLPKFADDGMYLKGTFDDEFGRENWSERTRRVASKMSRSVVALASFIVESDSAEELSKEKKKTFCLLRCIYRMRWIHYKCTDFSKFG</sequence>
<dbReference type="InterPro" id="IPR009003">
    <property type="entry name" value="Peptidase_S1_PA"/>
</dbReference>
<proteinExistence type="predicted"/>
<evidence type="ECO:0000313" key="1">
    <source>
        <dbReference type="EMBL" id="VAI58019.1"/>
    </source>
</evidence>
<dbReference type="PANTHER" id="PTHR18868">
    <property type="entry name" value="OS07G0665300 PROTEIN-RELATED"/>
    <property type="match status" value="1"/>
</dbReference>
<evidence type="ECO:0000313" key="2">
    <source>
        <dbReference type="Proteomes" id="UP000324705"/>
    </source>
</evidence>
<dbReference type="SUPFAM" id="SSF50494">
    <property type="entry name" value="Trypsin-like serine proteases"/>
    <property type="match status" value="2"/>
</dbReference>
<keyword evidence="2" id="KW-1185">Reference proteome</keyword>
<reference evidence="1 2" key="1">
    <citation type="submission" date="2017-09" db="EMBL/GenBank/DDBJ databases">
        <authorList>
            <consortium name="International Durum Wheat Genome Sequencing Consortium (IDWGSC)"/>
            <person name="Milanesi L."/>
        </authorList>
    </citation>
    <scope>NUCLEOTIDE SEQUENCE [LARGE SCALE GENOMIC DNA]</scope>
    <source>
        <strain evidence="2">cv. Svevo</strain>
    </source>
</reference>
<dbReference type="Proteomes" id="UP000324705">
    <property type="component" value="Chromosome 6B"/>
</dbReference>
<dbReference type="Pfam" id="PF13365">
    <property type="entry name" value="Trypsin_2"/>
    <property type="match status" value="1"/>
</dbReference>
<dbReference type="Gene3D" id="2.40.10.120">
    <property type="match status" value="2"/>
</dbReference>
<dbReference type="AlphaFoldDB" id="A0A9R0YM31"/>
<organism evidence="1 2">
    <name type="scientific">Triticum turgidum subsp. durum</name>
    <name type="common">Durum wheat</name>
    <name type="synonym">Triticum durum</name>
    <dbReference type="NCBI Taxonomy" id="4567"/>
    <lineage>
        <taxon>Eukaryota</taxon>
        <taxon>Viridiplantae</taxon>
        <taxon>Streptophyta</taxon>
        <taxon>Embryophyta</taxon>
        <taxon>Tracheophyta</taxon>
        <taxon>Spermatophyta</taxon>
        <taxon>Magnoliopsida</taxon>
        <taxon>Liliopsida</taxon>
        <taxon>Poales</taxon>
        <taxon>Poaceae</taxon>
        <taxon>BOP clade</taxon>
        <taxon>Pooideae</taxon>
        <taxon>Triticodae</taxon>
        <taxon>Triticeae</taxon>
        <taxon>Triticinae</taxon>
        <taxon>Triticum</taxon>
    </lineage>
</organism>
<gene>
    <name evidence="1" type="ORF">TRITD_6Bv1G121410</name>
</gene>
<protein>
    <submittedName>
        <fullName evidence="1">Uncharacterized protein</fullName>
    </submittedName>
</protein>
<accession>A0A9R0YM31</accession>
<dbReference type="PANTHER" id="PTHR18868:SF41">
    <property type="match status" value="1"/>
</dbReference>
<dbReference type="EMBL" id="LT934122">
    <property type="protein sequence ID" value="VAI58019.1"/>
    <property type="molecule type" value="Genomic_DNA"/>
</dbReference>
<dbReference type="Gramene" id="TRITD6Bv1G121410.5">
    <property type="protein sequence ID" value="TRITD6Bv1G121410.5"/>
    <property type="gene ID" value="TRITD6Bv1G121410"/>
</dbReference>
<name>A0A9R0YM31_TRITD</name>